<name>A0A183K5I6_9TREM</name>
<organism evidence="3">
    <name type="scientific">Schistosoma curassoni</name>
    <dbReference type="NCBI Taxonomy" id="6186"/>
    <lineage>
        <taxon>Eukaryota</taxon>
        <taxon>Metazoa</taxon>
        <taxon>Spiralia</taxon>
        <taxon>Lophotrochozoa</taxon>
        <taxon>Platyhelminthes</taxon>
        <taxon>Trematoda</taxon>
        <taxon>Digenea</taxon>
        <taxon>Strigeidida</taxon>
        <taxon>Schistosomatoidea</taxon>
        <taxon>Schistosomatidae</taxon>
        <taxon>Schistosoma</taxon>
    </lineage>
</organism>
<reference evidence="1 2" key="2">
    <citation type="submission" date="2018-11" db="EMBL/GenBank/DDBJ databases">
        <authorList>
            <consortium name="Pathogen Informatics"/>
        </authorList>
    </citation>
    <scope>NUCLEOTIDE SEQUENCE [LARGE SCALE GENOMIC DNA]</scope>
    <source>
        <strain evidence="1">Dakar</strain>
        <strain evidence="2">Dakar, Senegal</strain>
    </source>
</reference>
<dbReference type="WBParaSite" id="SCUD_0001026001-mRNA-1">
    <property type="protein sequence ID" value="SCUD_0001026001-mRNA-1"/>
    <property type="gene ID" value="SCUD_0001026001"/>
</dbReference>
<evidence type="ECO:0000313" key="2">
    <source>
        <dbReference type="Proteomes" id="UP000279833"/>
    </source>
</evidence>
<reference evidence="3" key="1">
    <citation type="submission" date="2016-06" db="UniProtKB">
        <authorList>
            <consortium name="WormBaseParasite"/>
        </authorList>
    </citation>
    <scope>IDENTIFICATION</scope>
</reference>
<proteinExistence type="predicted"/>
<protein>
    <submittedName>
        <fullName evidence="1 3">Uncharacterized protein</fullName>
    </submittedName>
</protein>
<dbReference type="AlphaFoldDB" id="A0A183K5I6"/>
<dbReference type="Proteomes" id="UP000279833">
    <property type="component" value="Unassembled WGS sequence"/>
</dbReference>
<sequence length="119" mass="13572">MGLITQFVVFIITDKSCISLAASFYNQYKLFMCVHSLPSQYTNPFLTTNVRAELILAYTLSSLYAIQIRISSRRIALDFNTDGLKIDHTRKTSDYLAVRIHFSGYQYVINDEAMNLLGS</sequence>
<dbReference type="EMBL" id="UZAK01033678">
    <property type="protein sequence ID" value="VDP39106.1"/>
    <property type="molecule type" value="Genomic_DNA"/>
</dbReference>
<keyword evidence="2" id="KW-1185">Reference proteome</keyword>
<evidence type="ECO:0000313" key="1">
    <source>
        <dbReference type="EMBL" id="VDP39106.1"/>
    </source>
</evidence>
<evidence type="ECO:0000313" key="3">
    <source>
        <dbReference type="WBParaSite" id="SCUD_0001026001-mRNA-1"/>
    </source>
</evidence>
<accession>A0A183K5I6</accession>
<gene>
    <name evidence="1" type="ORF">SCUD_LOCUS10260</name>
</gene>